<evidence type="ECO:0000313" key="2">
    <source>
        <dbReference type="EMBL" id="CCH47292.1"/>
    </source>
</evidence>
<dbReference type="KEGG" id="dpi:BN4_10052"/>
<protein>
    <submittedName>
        <fullName evidence="2">Nucleoside recognition domain protein</fullName>
    </submittedName>
</protein>
<keyword evidence="1" id="KW-1133">Transmembrane helix</keyword>
<name>M1WPU3_PSEP2</name>
<feature type="transmembrane region" description="Helical" evidence="1">
    <location>
        <begin position="20"/>
        <end position="39"/>
    </location>
</feature>
<keyword evidence="1" id="KW-0812">Transmembrane</keyword>
<feature type="transmembrane region" description="Helical" evidence="1">
    <location>
        <begin position="60"/>
        <end position="82"/>
    </location>
</feature>
<reference evidence="3" key="2">
    <citation type="journal article" date="2013" name="Stand. Genomic Sci.">
        <title>Complete genome sequence of Desulfocapsa sulfexigens, a marine deltaproteobacterium specialized in disproportionating inorganic sulfur compounds.</title>
        <authorList>
            <person name="Finster K.W."/>
            <person name="Kjeldsen K.U."/>
            <person name="Kube M."/>
            <person name="Reinhardt R."/>
            <person name="Mussmann M."/>
            <person name="Amann R."/>
            <person name="Schreiber L."/>
        </authorList>
    </citation>
    <scope>NUCLEOTIDE SEQUENCE [LARGE SCALE GENOMIC DNA]</scope>
    <source>
        <strain evidence="3">DSM 10523 / SB164P1</strain>
    </source>
</reference>
<dbReference type="HOGENOM" id="CLU_062018_0_0_7"/>
<keyword evidence="3" id="KW-1185">Reference proteome</keyword>
<dbReference type="eggNOG" id="COG3366">
    <property type="taxonomic scope" value="Bacteria"/>
</dbReference>
<feature type="transmembrane region" description="Helical" evidence="1">
    <location>
        <begin position="283"/>
        <end position="303"/>
    </location>
</feature>
<dbReference type="Proteomes" id="UP000011724">
    <property type="component" value="Chromosome"/>
</dbReference>
<evidence type="ECO:0000256" key="1">
    <source>
        <dbReference type="SAM" id="Phobius"/>
    </source>
</evidence>
<proteinExistence type="predicted"/>
<dbReference type="EMBL" id="FO203427">
    <property type="protein sequence ID" value="CCH47292.1"/>
    <property type="molecule type" value="Genomic_DNA"/>
</dbReference>
<accession>M1WPU3</accession>
<sequence length="319" mass="35237">MLNTLKNLLKDAAKASLEMFKVMIPIILLVKVFQELGLIQYLAWPLTPIMGPLGLPPEMGLVWGTAIINTTYAGLIVFLSLASETTLTVAQASVLSVLILVAHSLPMESSIARKSGARFFFQCFIRLTGALILGFLLHIFFTTTGLLQEQAIFAFHAAPEITHSTSLFLWVLDQIRTLGSIFFIILGLMTIMRILQFIKVIDLINRVLRPILKAIGIGPKASAITVIGLTMGLSYGGGLIINEARNETIGKKDVFYSLTLMGLCHSLIEDTFLLMLIGSNFHAIFWGRLFFAIMVMAGIVQIVRMLPASFTGKYLWVRN</sequence>
<keyword evidence="1" id="KW-0472">Membrane</keyword>
<evidence type="ECO:0000313" key="3">
    <source>
        <dbReference type="Proteomes" id="UP000011724"/>
    </source>
</evidence>
<dbReference type="AlphaFoldDB" id="M1WPU3"/>
<feature type="transmembrane region" description="Helical" evidence="1">
    <location>
        <begin position="179"/>
        <end position="201"/>
    </location>
</feature>
<feature type="transmembrane region" description="Helical" evidence="1">
    <location>
        <begin position="119"/>
        <end position="141"/>
    </location>
</feature>
<dbReference type="PATRIC" id="fig|879567.3.peg.56"/>
<gene>
    <name evidence="2" type="ordered locus">BN4_10052</name>
</gene>
<organism evidence="2 3">
    <name type="scientific">Pseudodesulfovibrio piezophilus (strain DSM 21447 / JCM 15486 / C1TLV30)</name>
    <name type="common">Desulfovibrio piezophilus</name>
    <dbReference type="NCBI Taxonomy" id="1322246"/>
    <lineage>
        <taxon>Bacteria</taxon>
        <taxon>Pseudomonadati</taxon>
        <taxon>Thermodesulfobacteriota</taxon>
        <taxon>Desulfovibrionia</taxon>
        <taxon>Desulfovibrionales</taxon>
        <taxon>Desulfovibrionaceae</taxon>
    </lineage>
</organism>
<feature type="transmembrane region" description="Helical" evidence="1">
    <location>
        <begin position="221"/>
        <end position="242"/>
    </location>
</feature>
<reference evidence="2 3" key="1">
    <citation type="journal article" date="2013" name="PLoS ONE">
        <title>The first genomic and proteomic characterization of a deep-sea sulfate reducer: insights into the piezophilic lifestyle of Desulfovibrio piezophilus.</title>
        <authorList>
            <person name="Pradel N."/>
            <person name="Ji B."/>
            <person name="Gimenez G."/>
            <person name="Talla E."/>
            <person name="Lenoble P."/>
            <person name="Garel M."/>
            <person name="Tamburini C."/>
            <person name="Fourquet P."/>
            <person name="Lebrun R."/>
            <person name="Bertin P."/>
            <person name="Denis Y."/>
            <person name="Pophillat M."/>
            <person name="Barbe V."/>
            <person name="Ollivier B."/>
            <person name="Dolla A."/>
        </authorList>
    </citation>
    <scope>NUCLEOTIDE SEQUENCE [LARGE SCALE GENOMIC DNA]</scope>
    <source>
        <strain evidence="3">DSM 10523 / SB164P1</strain>
    </source>
</reference>
<feature type="transmembrane region" description="Helical" evidence="1">
    <location>
        <begin position="254"/>
        <end position="277"/>
    </location>
</feature>
<dbReference type="BioCyc" id="DPIE1322246:BN4_RS00300-MONOMER"/>
<dbReference type="STRING" id="1322246.BN4_10052"/>